<proteinExistence type="predicted"/>
<sequence length="235" mass="26707">MVCFVYCITESSHKGTLVSSEQVFGFGFDARTKEYKLVRIVIVMYEVATYLKAEVFTLGKKGCRFSKFGPEFVCPYQSSDVGVSGAIHWLCEDLNPTSIDPKSRIIVSCDLFEEKFYQIPKPDIEINESCKISVLGECLAITGDFSKRCGRHEVHIWLLKEYGVKESWTKEYVIGERFGRLYPLFLLNSGNIVMSDESQTVCCYDPKRDSSEAYVELDQPIVAIHHVPSLVSPFF</sequence>
<reference evidence="1 2" key="1">
    <citation type="journal article" date="2021" name="Hortic Res">
        <title>High-quality reference genome and annotation aids understanding of berry development for evergreen blueberry (Vaccinium darrowii).</title>
        <authorList>
            <person name="Yu J."/>
            <person name="Hulse-Kemp A.M."/>
            <person name="Babiker E."/>
            <person name="Staton M."/>
        </authorList>
    </citation>
    <scope>NUCLEOTIDE SEQUENCE [LARGE SCALE GENOMIC DNA]</scope>
    <source>
        <strain evidence="2">cv. NJ 8807/NJ 8810</strain>
        <tissue evidence="1">Young leaf</tissue>
    </source>
</reference>
<protein>
    <submittedName>
        <fullName evidence="1">Uncharacterized protein</fullName>
    </submittedName>
</protein>
<keyword evidence="2" id="KW-1185">Reference proteome</keyword>
<comment type="caution">
    <text evidence="1">The sequence shown here is derived from an EMBL/GenBank/DDBJ whole genome shotgun (WGS) entry which is preliminary data.</text>
</comment>
<dbReference type="EMBL" id="CM037152">
    <property type="protein sequence ID" value="KAH7836261.1"/>
    <property type="molecule type" value="Genomic_DNA"/>
</dbReference>
<gene>
    <name evidence="1" type="ORF">Vadar_034157</name>
</gene>
<evidence type="ECO:0000313" key="2">
    <source>
        <dbReference type="Proteomes" id="UP000828048"/>
    </source>
</evidence>
<evidence type="ECO:0000313" key="1">
    <source>
        <dbReference type="EMBL" id="KAH7836261.1"/>
    </source>
</evidence>
<accession>A0ACB7X6G2</accession>
<name>A0ACB7X6G2_9ERIC</name>
<dbReference type="Proteomes" id="UP000828048">
    <property type="component" value="Chromosome 2"/>
</dbReference>
<organism evidence="1 2">
    <name type="scientific">Vaccinium darrowii</name>
    <dbReference type="NCBI Taxonomy" id="229202"/>
    <lineage>
        <taxon>Eukaryota</taxon>
        <taxon>Viridiplantae</taxon>
        <taxon>Streptophyta</taxon>
        <taxon>Embryophyta</taxon>
        <taxon>Tracheophyta</taxon>
        <taxon>Spermatophyta</taxon>
        <taxon>Magnoliopsida</taxon>
        <taxon>eudicotyledons</taxon>
        <taxon>Gunneridae</taxon>
        <taxon>Pentapetalae</taxon>
        <taxon>asterids</taxon>
        <taxon>Ericales</taxon>
        <taxon>Ericaceae</taxon>
        <taxon>Vaccinioideae</taxon>
        <taxon>Vaccinieae</taxon>
        <taxon>Vaccinium</taxon>
    </lineage>
</organism>